<accession>A0A9Q1IEI0</accession>
<evidence type="ECO:0000313" key="2">
    <source>
        <dbReference type="EMBL" id="KAJ8338848.1"/>
    </source>
</evidence>
<reference evidence="2" key="1">
    <citation type="journal article" date="2023" name="Science">
        <title>Genome structures resolve the early diversification of teleost fishes.</title>
        <authorList>
            <person name="Parey E."/>
            <person name="Louis A."/>
            <person name="Montfort J."/>
            <person name="Bouchez O."/>
            <person name="Roques C."/>
            <person name="Iampietro C."/>
            <person name="Lluch J."/>
            <person name="Castinel A."/>
            <person name="Donnadieu C."/>
            <person name="Desvignes T."/>
            <person name="Floi Bucao C."/>
            <person name="Jouanno E."/>
            <person name="Wen M."/>
            <person name="Mejri S."/>
            <person name="Dirks R."/>
            <person name="Jansen H."/>
            <person name="Henkel C."/>
            <person name="Chen W.J."/>
            <person name="Zahm M."/>
            <person name="Cabau C."/>
            <person name="Klopp C."/>
            <person name="Thompson A.W."/>
            <person name="Robinson-Rechavi M."/>
            <person name="Braasch I."/>
            <person name="Lecointre G."/>
            <person name="Bobe J."/>
            <person name="Postlethwait J.H."/>
            <person name="Berthelot C."/>
            <person name="Roest Crollius H."/>
            <person name="Guiguen Y."/>
        </authorList>
    </citation>
    <scope>NUCLEOTIDE SEQUENCE</scope>
    <source>
        <strain evidence="2">WJC10195</strain>
    </source>
</reference>
<feature type="region of interest" description="Disordered" evidence="1">
    <location>
        <begin position="76"/>
        <end position="101"/>
    </location>
</feature>
<protein>
    <submittedName>
        <fullName evidence="2">Uncharacterized protein</fullName>
    </submittedName>
</protein>
<evidence type="ECO:0000256" key="1">
    <source>
        <dbReference type="SAM" id="MobiDB-lite"/>
    </source>
</evidence>
<dbReference type="EMBL" id="JAINUF010000017">
    <property type="protein sequence ID" value="KAJ8338848.1"/>
    <property type="molecule type" value="Genomic_DNA"/>
</dbReference>
<gene>
    <name evidence="2" type="ORF">SKAU_G00356340</name>
</gene>
<dbReference type="Proteomes" id="UP001152622">
    <property type="component" value="Chromosome 17"/>
</dbReference>
<keyword evidence="3" id="KW-1185">Reference proteome</keyword>
<dbReference type="AlphaFoldDB" id="A0A9Q1IEI0"/>
<evidence type="ECO:0000313" key="3">
    <source>
        <dbReference type="Proteomes" id="UP001152622"/>
    </source>
</evidence>
<sequence>MDSLVRGECEGTLLAVFFLSSAPGTKERRVARGGPSVLSDAGKGPSVLPSFGAAVRSSLCDAVELGTRTPLPADRHPCGARVYEPPRETAEGGTTETPGLEDSPLCWGPQSYLWDEGNIRTLAVREFLLAGKGTLYKILFNKEECAGMLAALKLR</sequence>
<proteinExistence type="predicted"/>
<name>A0A9Q1IEI0_SYNKA</name>
<comment type="caution">
    <text evidence="2">The sequence shown here is derived from an EMBL/GenBank/DDBJ whole genome shotgun (WGS) entry which is preliminary data.</text>
</comment>
<organism evidence="2 3">
    <name type="scientific">Synaphobranchus kaupii</name>
    <name type="common">Kaup's arrowtooth eel</name>
    <dbReference type="NCBI Taxonomy" id="118154"/>
    <lineage>
        <taxon>Eukaryota</taxon>
        <taxon>Metazoa</taxon>
        <taxon>Chordata</taxon>
        <taxon>Craniata</taxon>
        <taxon>Vertebrata</taxon>
        <taxon>Euteleostomi</taxon>
        <taxon>Actinopterygii</taxon>
        <taxon>Neopterygii</taxon>
        <taxon>Teleostei</taxon>
        <taxon>Anguilliformes</taxon>
        <taxon>Synaphobranchidae</taxon>
        <taxon>Synaphobranchus</taxon>
    </lineage>
</organism>